<organism evidence="7 8">
    <name type="scientific">Sphagnum troendelagicum</name>
    <dbReference type="NCBI Taxonomy" id="128251"/>
    <lineage>
        <taxon>Eukaryota</taxon>
        <taxon>Viridiplantae</taxon>
        <taxon>Streptophyta</taxon>
        <taxon>Embryophyta</taxon>
        <taxon>Bryophyta</taxon>
        <taxon>Sphagnophytina</taxon>
        <taxon>Sphagnopsida</taxon>
        <taxon>Sphagnales</taxon>
        <taxon>Sphagnaceae</taxon>
        <taxon>Sphagnum</taxon>
    </lineage>
</organism>
<dbReference type="Pfam" id="PF01627">
    <property type="entry name" value="Hpt"/>
    <property type="match status" value="1"/>
</dbReference>
<feature type="region of interest" description="Disordered" evidence="5">
    <location>
        <begin position="1"/>
        <end position="53"/>
    </location>
</feature>
<evidence type="ECO:0000259" key="6">
    <source>
        <dbReference type="PROSITE" id="PS50894"/>
    </source>
</evidence>
<dbReference type="InterPro" id="IPR036641">
    <property type="entry name" value="HPT_dom_sf"/>
</dbReference>
<dbReference type="Proteomes" id="UP001497512">
    <property type="component" value="Chromosome 1"/>
</dbReference>
<evidence type="ECO:0000256" key="4">
    <source>
        <dbReference type="RuleBase" id="RU369004"/>
    </source>
</evidence>
<evidence type="ECO:0000256" key="3">
    <source>
        <dbReference type="PROSITE-ProRule" id="PRU00110"/>
    </source>
</evidence>
<evidence type="ECO:0000256" key="5">
    <source>
        <dbReference type="SAM" id="MobiDB-lite"/>
    </source>
</evidence>
<evidence type="ECO:0000256" key="2">
    <source>
        <dbReference type="ARBA" id="ARBA00023012"/>
    </source>
</evidence>
<accession>A0ABP0T9B4</accession>
<feature type="modified residue" description="Phosphohistidine" evidence="3">
    <location>
        <position position="132"/>
    </location>
</feature>
<keyword evidence="8" id="KW-1185">Reference proteome</keyword>
<comment type="function">
    <text evidence="4">Functions as a two-component phosphorelay mediators between cytokinin sensor histidine kinases and response regulators (B-type ARRs). Plays an important role in propagating cytokinin signal transduction.</text>
</comment>
<dbReference type="PROSITE" id="PS50894">
    <property type="entry name" value="HPT"/>
    <property type="match status" value="1"/>
</dbReference>
<comment type="subcellular location">
    <subcellularLocation>
        <location evidence="4">Cytoplasm</location>
        <location evidence="4">Cytosol</location>
    </subcellularLocation>
    <subcellularLocation>
        <location evidence="4">Nucleus</location>
    </subcellularLocation>
</comment>
<evidence type="ECO:0000256" key="1">
    <source>
        <dbReference type="ARBA" id="ARBA00022864"/>
    </source>
</evidence>
<proteinExistence type="predicted"/>
<sequence length="207" mass="23063">MSAASMTLQAGGAKCKPRGPCSGSSCACESEKSVVAQKQEREEDEAGEKDDGAVDVEKLQQKLIDLTETLLAEEVLDQQFTQLQQLQDESNPEFVSEVVSLFFEDSARLMEELTESLKQDPINYVAVDAHVHQFKGSSSSIGAQKVKAVCIKFRKFCEEKDREGCQKCLEQLKQEFALVKSKLEHMFELEQQILAAGGSLPYPEEEY</sequence>
<dbReference type="EMBL" id="OZ019893">
    <property type="protein sequence ID" value="CAK9189956.1"/>
    <property type="molecule type" value="Genomic_DNA"/>
</dbReference>
<dbReference type="SUPFAM" id="SSF47226">
    <property type="entry name" value="Histidine-containing phosphotransfer domain, HPT domain"/>
    <property type="match status" value="1"/>
</dbReference>
<comment type="domain">
    <text evidence="4">Histidine-containing phosphotransfer domain (HPt) contains an active histidine that mediates the phosphotransfer.</text>
</comment>
<dbReference type="InterPro" id="IPR008207">
    <property type="entry name" value="Sig_transdc_His_kin_Hpt_dom"/>
</dbReference>
<keyword evidence="1 4" id="KW-0932">Cytokinin signaling pathway</keyword>
<evidence type="ECO:0000313" key="7">
    <source>
        <dbReference type="EMBL" id="CAK9189956.1"/>
    </source>
</evidence>
<gene>
    <name evidence="7" type="ORF">CSSPTR1EN2_LOCUS568</name>
</gene>
<keyword evidence="3" id="KW-0597">Phosphoprotein</keyword>
<reference evidence="7 8" key="1">
    <citation type="submission" date="2024-02" db="EMBL/GenBank/DDBJ databases">
        <authorList>
            <consortium name="ELIXIR-Norway"/>
            <consortium name="Elixir Norway"/>
        </authorList>
    </citation>
    <scope>NUCLEOTIDE SEQUENCE [LARGE SCALE GENOMIC DNA]</scope>
</reference>
<name>A0ABP0T9B4_9BRYO</name>
<dbReference type="CDD" id="cd00088">
    <property type="entry name" value="HPT"/>
    <property type="match status" value="1"/>
</dbReference>
<evidence type="ECO:0000313" key="8">
    <source>
        <dbReference type="Proteomes" id="UP001497512"/>
    </source>
</evidence>
<feature type="domain" description="HPt" evidence="6">
    <location>
        <begin position="91"/>
        <end position="193"/>
    </location>
</feature>
<dbReference type="PANTHER" id="PTHR28242">
    <property type="entry name" value="PHOSPHORELAY INTERMEDIATE PROTEIN YPD1"/>
    <property type="match status" value="1"/>
</dbReference>
<keyword evidence="2 4" id="KW-0902">Two-component regulatory system</keyword>
<dbReference type="PANTHER" id="PTHR28242:SF52">
    <property type="entry name" value="PHOSPHORELAY INTERMEDIATE PROTEIN YPD1"/>
    <property type="match status" value="1"/>
</dbReference>
<dbReference type="Gene3D" id="1.20.120.160">
    <property type="entry name" value="HPT domain"/>
    <property type="match status" value="1"/>
</dbReference>
<protein>
    <recommendedName>
        <fullName evidence="4">Histidine-containing phosphotransfer protein</fullName>
    </recommendedName>
</protein>
<dbReference type="InterPro" id="IPR045871">
    <property type="entry name" value="AHP1-5/YPD1"/>
</dbReference>